<accession>A0ABY7WEP2</accession>
<dbReference type="Gene3D" id="3.40.50.2000">
    <property type="entry name" value="Glycogen Phosphorylase B"/>
    <property type="match status" value="2"/>
</dbReference>
<protein>
    <submittedName>
        <fullName evidence="2">Glycosyltransferase</fullName>
    </submittedName>
</protein>
<evidence type="ECO:0000259" key="1">
    <source>
        <dbReference type="Pfam" id="PF04101"/>
    </source>
</evidence>
<keyword evidence="3" id="KW-1185">Reference proteome</keyword>
<evidence type="ECO:0000313" key="2">
    <source>
        <dbReference type="EMBL" id="WDF66838.1"/>
    </source>
</evidence>
<dbReference type="Pfam" id="PF04101">
    <property type="entry name" value="Glyco_tran_28_C"/>
    <property type="match status" value="1"/>
</dbReference>
<name>A0ABY7WEP2_9SPHI</name>
<evidence type="ECO:0000313" key="3">
    <source>
        <dbReference type="Proteomes" id="UP001221558"/>
    </source>
</evidence>
<reference evidence="2 3" key="1">
    <citation type="submission" date="2023-02" db="EMBL/GenBank/DDBJ databases">
        <title>Genome sequence of Sphingobacterium sp. KACC 22765.</title>
        <authorList>
            <person name="Kim S."/>
            <person name="Heo J."/>
            <person name="Kwon S.-W."/>
        </authorList>
    </citation>
    <scope>NUCLEOTIDE SEQUENCE [LARGE SCALE GENOMIC DNA]</scope>
    <source>
        <strain evidence="2 3">KACC 22765</strain>
    </source>
</reference>
<dbReference type="SUPFAM" id="SSF53756">
    <property type="entry name" value="UDP-Glycosyltransferase/glycogen phosphorylase"/>
    <property type="match status" value="1"/>
</dbReference>
<dbReference type="InterPro" id="IPR007235">
    <property type="entry name" value="Glyco_trans_28_C"/>
</dbReference>
<sequence>MPYNIAYYVHHHGAGHLMRAIAIAKALIKQRDCEITFLGTGLSRYRSEIPSEIGVTELPADVPAATDVHYRTAEVPNLHYSPFHVQGLLDRNVLILQHFQAHPETLCVVDVSSEVTQLARLSGIPTIVIRQHGDRLDLAHQLAYESADLIVAPYPESMSTPSQEGIYDYKTLFSGGFSRYDDLPTQPDIAHEHDIAVLVGKGGTNFNSHFVYQLQRQLPEHYRLHIIGDLFRPQTNNNITMYGQLADPQPILARCSVVICNAGHNTIMEVASLRKRTVCIPASRPFDEQFAKAAALQRLGLAIVVAEADMMSVDWLDILRQANELDVSRWSSIIDESALHKIAKKIFQTFDSHFHTSRNEQ</sequence>
<dbReference type="EMBL" id="CP117880">
    <property type="protein sequence ID" value="WDF66838.1"/>
    <property type="molecule type" value="Genomic_DNA"/>
</dbReference>
<feature type="domain" description="Glycosyl transferase family 28 C-terminal" evidence="1">
    <location>
        <begin position="208"/>
        <end position="310"/>
    </location>
</feature>
<dbReference type="PANTHER" id="PTHR21015">
    <property type="entry name" value="UDP-N-ACETYLGLUCOSAMINE--N-ACETYLMURAMYL-(PENTAPEPTIDE) PYROPHOSPHORYL-UNDECAPRENOL N-ACETYLGLUCOSAMINE TRANSFERASE 1"/>
    <property type="match status" value="1"/>
</dbReference>
<organism evidence="2 3">
    <name type="scientific">Sphingobacterium oryzagri</name>
    <dbReference type="NCBI Taxonomy" id="3025669"/>
    <lineage>
        <taxon>Bacteria</taxon>
        <taxon>Pseudomonadati</taxon>
        <taxon>Bacteroidota</taxon>
        <taxon>Sphingobacteriia</taxon>
        <taxon>Sphingobacteriales</taxon>
        <taxon>Sphingobacteriaceae</taxon>
        <taxon>Sphingobacterium</taxon>
    </lineage>
</organism>
<dbReference type="Proteomes" id="UP001221558">
    <property type="component" value="Chromosome"/>
</dbReference>
<gene>
    <name evidence="2" type="ORF">PQ465_11030</name>
</gene>
<dbReference type="PANTHER" id="PTHR21015:SF22">
    <property type="entry name" value="GLYCOSYLTRANSFERASE"/>
    <property type="match status" value="1"/>
</dbReference>
<proteinExistence type="predicted"/>
<dbReference type="RefSeq" id="WP_274265578.1">
    <property type="nucleotide sequence ID" value="NZ_CP117880.1"/>
</dbReference>